<dbReference type="Pfam" id="PF19269">
    <property type="entry name" value="Anticodon_2"/>
    <property type="match status" value="1"/>
</dbReference>
<keyword evidence="7 10" id="KW-0648">Protein biosynthesis</keyword>
<evidence type="ECO:0000256" key="2">
    <source>
        <dbReference type="ARBA" id="ARBA00007894"/>
    </source>
</evidence>
<dbReference type="Gene3D" id="3.40.50.620">
    <property type="entry name" value="HUPs"/>
    <property type="match status" value="1"/>
</dbReference>
<dbReference type="InterPro" id="IPR004527">
    <property type="entry name" value="Glu-tRNA-ligase_bac/mito"/>
</dbReference>
<proteinExistence type="inferred from homology"/>
<feature type="chain" id="PRO_5031208811" description="glutamate--tRNA ligase" evidence="11">
    <location>
        <begin position="26"/>
        <end position="580"/>
    </location>
</feature>
<evidence type="ECO:0000313" key="14">
    <source>
        <dbReference type="EMBL" id="CAD9863225.1"/>
    </source>
</evidence>
<dbReference type="Pfam" id="PF00749">
    <property type="entry name" value="tRNA-synt_1c"/>
    <property type="match status" value="1"/>
</dbReference>
<evidence type="ECO:0000256" key="8">
    <source>
        <dbReference type="ARBA" id="ARBA00023146"/>
    </source>
</evidence>
<reference evidence="14" key="1">
    <citation type="submission" date="2021-01" db="EMBL/GenBank/DDBJ databases">
        <authorList>
            <person name="Corre E."/>
            <person name="Pelletier E."/>
            <person name="Niang G."/>
            <person name="Scheremetjew M."/>
            <person name="Finn R."/>
            <person name="Kale V."/>
            <person name="Holt S."/>
            <person name="Cochrane G."/>
            <person name="Meng A."/>
            <person name="Brown T."/>
            <person name="Cohen L."/>
        </authorList>
    </citation>
    <scope>NUCLEOTIDE SEQUENCE</scope>
    <source>
        <strain evidence="14">CCMP1661</strain>
    </source>
</reference>
<dbReference type="GO" id="GO:0005524">
    <property type="term" value="F:ATP binding"/>
    <property type="evidence" value="ECO:0007669"/>
    <property type="project" value="UniProtKB-KW"/>
</dbReference>
<evidence type="ECO:0000256" key="5">
    <source>
        <dbReference type="ARBA" id="ARBA00022741"/>
    </source>
</evidence>
<feature type="domain" description="Glutamyl/glutaminyl-tRNA synthetase class Ib catalytic" evidence="12">
    <location>
        <begin position="84"/>
        <end position="401"/>
    </location>
</feature>
<evidence type="ECO:0000259" key="13">
    <source>
        <dbReference type="Pfam" id="PF19269"/>
    </source>
</evidence>
<feature type="signal peptide" evidence="11">
    <location>
        <begin position="1"/>
        <end position="25"/>
    </location>
</feature>
<comment type="similarity">
    <text evidence="2">Belongs to the class-I aminoacyl-tRNA synthetase family. Glutamate--tRNA ligase type 1 subfamily.</text>
</comment>
<evidence type="ECO:0000256" key="11">
    <source>
        <dbReference type="SAM" id="SignalP"/>
    </source>
</evidence>
<dbReference type="InterPro" id="IPR000924">
    <property type="entry name" value="Glu/Gln-tRNA-synth"/>
</dbReference>
<dbReference type="InterPro" id="IPR014729">
    <property type="entry name" value="Rossmann-like_a/b/a_fold"/>
</dbReference>
<protein>
    <recommendedName>
        <fullName evidence="3">glutamate--tRNA ligase</fullName>
        <ecNumber evidence="3">6.1.1.17</ecNumber>
    </recommendedName>
    <alternativeName>
        <fullName evidence="9">Glutamyl-tRNA synthetase</fullName>
    </alternativeName>
</protein>
<dbReference type="SUPFAM" id="SSF48163">
    <property type="entry name" value="An anticodon-binding domain of class I aminoacyl-tRNA synthetases"/>
    <property type="match status" value="1"/>
</dbReference>
<dbReference type="InterPro" id="IPR008925">
    <property type="entry name" value="aa_tRNA-synth_I_cd-bd_sf"/>
</dbReference>
<keyword evidence="6 10" id="KW-0067">ATP-binding</keyword>
<feature type="domain" description="Aminoacyl-tRNA synthetase class I anticodon-binding" evidence="13">
    <location>
        <begin position="423"/>
        <end position="558"/>
    </location>
</feature>
<sequence>MPGSRSAAFALVAALHAFTAPKVYGFSTMHAMMRNRLSSVAFTARPIISKRLMNPLMATVASDPFSTADAVDNAPVIKATGSDVRVRFAPSPTGTLHVGGARTALFNYLKARNEGGKFVLRIEDTDEARSTRESEEGMLNDLRWLGLDWDEGPDVGGDKGPYRQSERGQIYKDMAKKLVEAGHAYPCFCTEEELDAKRQQAEAEGRAPQYDGTWRDADPEEVQRRLDAGEPHTMRFKVPQGKVVVIQDEVRGRVAWDAEATVGDFILLRSSGVPVYNFCVAVDDAMMGITHVIRAEEHLTNTLRQCLILDALDMPRPTYAHCSLILGEDRSKLSKRHGATSVDQFKQQGFSKDAMVNYLSLLGWNDGTDQEIYTREELEGGFKLDRIVKSAAVFDMLKLKWMNGQHLRALPVEELEPMVGPALKEAGVTQSDTGPFVQVAVELSQPSMELVGDAVELTRTMLDYPLEKVVQSGEAAELLEDGFVEVAQALIKAHAEGEIPSASDEEFPQKWKKFVKAMGKELGRKGKRLFHPIRLAVTGSMSGPDIGGQLSLLCKAESEGIKHVSLDSRIASLQKFVESA</sequence>
<dbReference type="Gene3D" id="1.10.10.350">
    <property type="match status" value="1"/>
</dbReference>
<keyword evidence="8 10" id="KW-0030">Aminoacyl-tRNA synthetase</keyword>
<gene>
    <name evidence="14" type="ORF">FJAP1339_LOCUS5751</name>
</gene>
<dbReference type="InterPro" id="IPR020058">
    <property type="entry name" value="Glu/Gln-tRNA-synth_Ib_cat-dom"/>
</dbReference>
<dbReference type="GO" id="GO:0005739">
    <property type="term" value="C:mitochondrion"/>
    <property type="evidence" value="ECO:0007669"/>
    <property type="project" value="UniProtKB-SubCell"/>
</dbReference>
<keyword evidence="11" id="KW-0732">Signal</keyword>
<evidence type="ECO:0000256" key="6">
    <source>
        <dbReference type="ARBA" id="ARBA00022840"/>
    </source>
</evidence>
<dbReference type="InterPro" id="IPR045462">
    <property type="entry name" value="aa-tRNA-synth_I_cd-bd"/>
</dbReference>
<dbReference type="EC" id="6.1.1.17" evidence="3"/>
<keyword evidence="4 10" id="KW-0436">Ligase</keyword>
<dbReference type="PRINTS" id="PR00987">
    <property type="entry name" value="TRNASYNTHGLU"/>
</dbReference>
<dbReference type="GO" id="GO:0000049">
    <property type="term" value="F:tRNA binding"/>
    <property type="evidence" value="ECO:0007669"/>
    <property type="project" value="InterPro"/>
</dbReference>
<dbReference type="InterPro" id="IPR049940">
    <property type="entry name" value="GluQ/Sye"/>
</dbReference>
<dbReference type="InterPro" id="IPR020751">
    <property type="entry name" value="aa-tRNA-synth_I_codon-bd_sub2"/>
</dbReference>
<evidence type="ECO:0000259" key="12">
    <source>
        <dbReference type="Pfam" id="PF00749"/>
    </source>
</evidence>
<dbReference type="CDD" id="cd00808">
    <property type="entry name" value="GluRS_core"/>
    <property type="match status" value="1"/>
</dbReference>
<evidence type="ECO:0000256" key="3">
    <source>
        <dbReference type="ARBA" id="ARBA00012835"/>
    </source>
</evidence>
<dbReference type="GO" id="GO:0004818">
    <property type="term" value="F:glutamate-tRNA ligase activity"/>
    <property type="evidence" value="ECO:0007669"/>
    <property type="project" value="UniProtKB-EC"/>
</dbReference>
<dbReference type="InterPro" id="IPR033910">
    <property type="entry name" value="GluRS_core"/>
</dbReference>
<evidence type="ECO:0000256" key="7">
    <source>
        <dbReference type="ARBA" id="ARBA00022917"/>
    </source>
</evidence>
<dbReference type="AlphaFoldDB" id="A0A7S2UYP6"/>
<dbReference type="GO" id="GO:0008270">
    <property type="term" value="F:zinc ion binding"/>
    <property type="evidence" value="ECO:0007669"/>
    <property type="project" value="InterPro"/>
</dbReference>
<dbReference type="PANTHER" id="PTHR43311:SF2">
    <property type="entry name" value="GLUTAMATE--TRNA LIGASE, MITOCHONDRIAL-RELATED"/>
    <property type="match status" value="1"/>
</dbReference>
<dbReference type="EMBL" id="HBHR01011892">
    <property type="protein sequence ID" value="CAD9863225.1"/>
    <property type="molecule type" value="Transcribed_RNA"/>
</dbReference>
<comment type="subcellular location">
    <subcellularLocation>
        <location evidence="1">Mitochondrion</location>
    </subcellularLocation>
</comment>
<organism evidence="14">
    <name type="scientific">Fibrocapsa japonica</name>
    <dbReference type="NCBI Taxonomy" id="94617"/>
    <lineage>
        <taxon>Eukaryota</taxon>
        <taxon>Sar</taxon>
        <taxon>Stramenopiles</taxon>
        <taxon>Ochrophyta</taxon>
        <taxon>Raphidophyceae</taxon>
        <taxon>Chattonellales</taxon>
        <taxon>Chattonellaceae</taxon>
        <taxon>Fibrocapsa</taxon>
    </lineage>
</organism>
<dbReference type="NCBIfam" id="TIGR00464">
    <property type="entry name" value="gltX_bact"/>
    <property type="match status" value="1"/>
</dbReference>
<dbReference type="FunFam" id="3.40.50.620:FF:000045">
    <property type="entry name" value="Glutamate--tRNA ligase, mitochondrial"/>
    <property type="match status" value="1"/>
</dbReference>
<evidence type="ECO:0000256" key="4">
    <source>
        <dbReference type="ARBA" id="ARBA00022598"/>
    </source>
</evidence>
<evidence type="ECO:0000256" key="10">
    <source>
        <dbReference type="RuleBase" id="RU363037"/>
    </source>
</evidence>
<dbReference type="PROSITE" id="PS00178">
    <property type="entry name" value="AA_TRNA_LIGASE_I"/>
    <property type="match status" value="1"/>
</dbReference>
<evidence type="ECO:0000256" key="1">
    <source>
        <dbReference type="ARBA" id="ARBA00004173"/>
    </source>
</evidence>
<dbReference type="SUPFAM" id="SSF52374">
    <property type="entry name" value="Nucleotidylyl transferase"/>
    <property type="match status" value="1"/>
</dbReference>
<accession>A0A7S2UYP6</accession>
<dbReference type="PANTHER" id="PTHR43311">
    <property type="entry name" value="GLUTAMATE--TRNA LIGASE"/>
    <property type="match status" value="1"/>
</dbReference>
<name>A0A7S2UYP6_9STRA</name>
<evidence type="ECO:0000256" key="9">
    <source>
        <dbReference type="ARBA" id="ARBA00030865"/>
    </source>
</evidence>
<dbReference type="HAMAP" id="MF_00022">
    <property type="entry name" value="Glu_tRNA_synth_type1"/>
    <property type="match status" value="1"/>
</dbReference>
<dbReference type="InterPro" id="IPR001412">
    <property type="entry name" value="aa-tRNA-synth_I_CS"/>
</dbReference>
<keyword evidence="5 10" id="KW-0547">Nucleotide-binding</keyword>
<dbReference type="GO" id="GO:0006424">
    <property type="term" value="P:glutamyl-tRNA aminoacylation"/>
    <property type="evidence" value="ECO:0007669"/>
    <property type="project" value="InterPro"/>
</dbReference>